<comment type="caution">
    <text evidence="8">The sequence shown here is derived from an EMBL/GenBank/DDBJ whole genome shotgun (WGS) entry which is preliminary data.</text>
</comment>
<keyword evidence="5" id="KW-0862">Zinc</keyword>
<dbReference type="GO" id="GO:0006508">
    <property type="term" value="P:proteolysis"/>
    <property type="evidence" value="ECO:0007669"/>
    <property type="project" value="UniProtKB-KW"/>
</dbReference>
<reference evidence="8" key="1">
    <citation type="journal article" date="2020" name="Phytopathology">
        <title>Genome Sequence Resources of Colletotrichum truncatum, C. plurivorum, C. musicola, and C. sojae: Four Species Pathogenic to Soybean (Glycine max).</title>
        <authorList>
            <person name="Rogerio F."/>
            <person name="Boufleur T.R."/>
            <person name="Ciampi-Guillardi M."/>
            <person name="Sukno S.A."/>
            <person name="Thon M.R."/>
            <person name="Massola Junior N.S."/>
            <person name="Baroncelli R."/>
        </authorList>
    </citation>
    <scope>NUCLEOTIDE SEQUENCE</scope>
    <source>
        <strain evidence="8">LFN0074</strain>
    </source>
</reference>
<organism evidence="8 9">
    <name type="scientific">Colletotrichum musicola</name>
    <dbReference type="NCBI Taxonomy" id="2175873"/>
    <lineage>
        <taxon>Eukaryota</taxon>
        <taxon>Fungi</taxon>
        <taxon>Dikarya</taxon>
        <taxon>Ascomycota</taxon>
        <taxon>Pezizomycotina</taxon>
        <taxon>Sordariomycetes</taxon>
        <taxon>Hypocreomycetidae</taxon>
        <taxon>Glomerellales</taxon>
        <taxon>Glomerellaceae</taxon>
        <taxon>Colletotrichum</taxon>
        <taxon>Colletotrichum orchidearum species complex</taxon>
    </lineage>
</organism>
<dbReference type="GO" id="GO:0046872">
    <property type="term" value="F:metal ion binding"/>
    <property type="evidence" value="ECO:0007669"/>
    <property type="project" value="UniProtKB-KW"/>
</dbReference>
<evidence type="ECO:0000313" key="9">
    <source>
        <dbReference type="Proteomes" id="UP000639643"/>
    </source>
</evidence>
<keyword evidence="6" id="KW-0482">Metalloprotease</keyword>
<dbReference type="InterPro" id="IPR024079">
    <property type="entry name" value="MetalloPept_cat_dom_sf"/>
</dbReference>
<dbReference type="CDD" id="cd11375">
    <property type="entry name" value="Peptidase_M54"/>
    <property type="match status" value="1"/>
</dbReference>
<keyword evidence="2" id="KW-0645">Protease</keyword>
<keyword evidence="4" id="KW-0378">Hydrolase</keyword>
<proteinExistence type="predicted"/>
<dbReference type="PANTHER" id="PTHR15910">
    <property type="entry name" value="ARCHAEMETZINCIN"/>
    <property type="match status" value="1"/>
</dbReference>
<dbReference type="PANTHER" id="PTHR15910:SF1">
    <property type="entry name" value="ARCHAEMETZINCIN-2"/>
    <property type="match status" value="1"/>
</dbReference>
<evidence type="ECO:0000313" key="8">
    <source>
        <dbReference type="EMBL" id="KAF6830543.1"/>
    </source>
</evidence>
<dbReference type="AlphaFoldDB" id="A0A8H6KGG3"/>
<dbReference type="Gene3D" id="3.40.390.10">
    <property type="entry name" value="Collagenase (Catalytic Domain)"/>
    <property type="match status" value="1"/>
</dbReference>
<sequence>MAPAKKKTCTHQALCLDASDHGRAAIGFQRAPAGKRIAAATTSAEKVDPADPGPDASTFPGPLVLPDDELALNPKYPPQSLRSWARGGHRNKISPERKTLYVAGPPGVGEAGFMKGWEVPDVDEWVHPDDVPRLAHPGTEDVIAYLEAFYHPLPVRRLPTAFKFVAWDEKKTEGTPEMVGLAAEGSDVAVGIRARPAPDGIARGQLNLGDVLDALAGVMPKDAYAAVMLCEQDLYEDEEDEFCCGRAFGGSRISVVSSFRYLPVLDVVYGIEGGHCWPAAHCGRYVGRVCEEAAEAEAEENDKGKGRKRKRGGRIAADGEIVMDVRKRPGTAMGAAVAAARGFLVPKTKAAEEGMWFARVARTAAHELGHCFGMDHCVYYACSMQGSAGLNEDGRQPPYLCPVCEGKFVYGVGEMGVVEGCKFGKWEEGREEKVRMERMRAMWGFCERWKGVGMFAGFGGWLGARMREEERAAGV</sequence>
<comment type="cofactor">
    <cofactor evidence="1">
        <name>Zn(2+)</name>
        <dbReference type="ChEBI" id="CHEBI:29105"/>
    </cofactor>
</comment>
<dbReference type="OrthoDB" id="2365600at2759"/>
<evidence type="ECO:0000256" key="6">
    <source>
        <dbReference type="ARBA" id="ARBA00023049"/>
    </source>
</evidence>
<gene>
    <name evidence="8" type="ORF">CMUS01_07703</name>
</gene>
<dbReference type="Proteomes" id="UP000639643">
    <property type="component" value="Unassembled WGS sequence"/>
</dbReference>
<evidence type="ECO:0000256" key="1">
    <source>
        <dbReference type="ARBA" id="ARBA00001947"/>
    </source>
</evidence>
<keyword evidence="9" id="KW-1185">Reference proteome</keyword>
<dbReference type="GO" id="GO:0008237">
    <property type="term" value="F:metallopeptidase activity"/>
    <property type="evidence" value="ECO:0007669"/>
    <property type="project" value="UniProtKB-KW"/>
</dbReference>
<name>A0A8H6KGG3_9PEZI</name>
<evidence type="ECO:0000256" key="2">
    <source>
        <dbReference type="ARBA" id="ARBA00022670"/>
    </source>
</evidence>
<dbReference type="Pfam" id="PF07998">
    <property type="entry name" value="Peptidase_M54"/>
    <property type="match status" value="1"/>
</dbReference>
<evidence type="ECO:0000256" key="7">
    <source>
        <dbReference type="SAM" id="MobiDB-lite"/>
    </source>
</evidence>
<keyword evidence="3" id="KW-0479">Metal-binding</keyword>
<dbReference type="InterPro" id="IPR012962">
    <property type="entry name" value="Pept_M54_archaemetzincn"/>
</dbReference>
<dbReference type="SUPFAM" id="SSF55486">
    <property type="entry name" value="Metalloproteases ('zincins'), catalytic domain"/>
    <property type="match status" value="1"/>
</dbReference>
<evidence type="ECO:0000256" key="4">
    <source>
        <dbReference type="ARBA" id="ARBA00022801"/>
    </source>
</evidence>
<accession>A0A8H6KGG3</accession>
<evidence type="ECO:0000256" key="5">
    <source>
        <dbReference type="ARBA" id="ARBA00022833"/>
    </source>
</evidence>
<feature type="region of interest" description="Disordered" evidence="7">
    <location>
        <begin position="32"/>
        <end position="62"/>
    </location>
</feature>
<evidence type="ECO:0000256" key="3">
    <source>
        <dbReference type="ARBA" id="ARBA00022723"/>
    </source>
</evidence>
<protein>
    <submittedName>
        <fullName evidence="8">Archaemetzincin-2</fullName>
    </submittedName>
</protein>
<dbReference type="EMBL" id="WIGM01000282">
    <property type="protein sequence ID" value="KAF6830543.1"/>
    <property type="molecule type" value="Genomic_DNA"/>
</dbReference>